<dbReference type="PANTHER" id="PTHR30620:SF16">
    <property type="entry name" value="LYSOSOMAL BETA GLUCOSIDASE"/>
    <property type="match status" value="1"/>
</dbReference>
<dbReference type="SUPFAM" id="SSF52279">
    <property type="entry name" value="Beta-D-glucan exohydrolase, C-terminal domain"/>
    <property type="match status" value="1"/>
</dbReference>
<evidence type="ECO:0000313" key="9">
    <source>
        <dbReference type="Proteomes" id="UP001336250"/>
    </source>
</evidence>
<accession>A0AAW9QMZ9</accession>
<evidence type="ECO:0000256" key="2">
    <source>
        <dbReference type="ARBA" id="ARBA00005336"/>
    </source>
</evidence>
<sequence>MLVLSPVAFGQAVPTLQAKFVPEAINMRSLEGVVNVALTAAAGDLAACALANVRMGPAAPVSVAPSADRRTYVASFKKSDLEWVLPGFTETEALVTGQLSCNGGEAQGVVARGKVRVIKPTVVQSRVKPLLTVGGQKFKDLNNNGQLDRYEDWRLPVDQRVADLLSRMSLQEKAGLMGIPTSYSESQNQTYLDRNIRYLILRESNFQGKDLATRLNATQERAEASRLGIPVVIISNPLNHLSGGNAVFEPGGGAGSFSIWPGTLGMAATHNPQLIKDFASIARQEWRSVGIRRIYGYQVELATEPRWTRNRTTFGEGVELNSMIARNLVLGTQGQAIGSDSIAQVIKHFPGDGAVLRGLDPHNVPGQYAVYPTAGSLFTYQLPPFKAAIDAGASAIMSYYNRPNNALSAPQLPSEWWQSPTQQFEDVAGVYNHTLITKLLRDHLGFKGVLNSDTGVLTAQAFGVENLTAPQRWAKAVKAGADIISGSSSPNDLITAVNDGLLSEVELNKPVGNLLTEIFTLGLFENPYTNPDAAQAIAKTPANQLVADQAHRQSLVLMRNDRQLLPLKGTTNLYVEVFTAGTAAATQTAALKALLANDPNIKVVDDPAQANAALLWAQPQFETLADRVNIELGTATGVNVERIQQIQAAVPSILALNLTTGWVINSVEPGAAAVIGTYDVKAEALLDLIRGRFQPSGKLVMGIPANQAAVDANAGDVPSYAESYDYAYRNAVNDRYTFGFGKTGF</sequence>
<evidence type="ECO:0000256" key="3">
    <source>
        <dbReference type="ARBA" id="ARBA00012744"/>
    </source>
</evidence>
<name>A0AAW9QMZ9_9BURK</name>
<keyword evidence="4" id="KW-0732">Signal</keyword>
<dbReference type="InterPro" id="IPR051915">
    <property type="entry name" value="Cellulose_Degrad_GH3"/>
</dbReference>
<dbReference type="GO" id="GO:0008422">
    <property type="term" value="F:beta-glucosidase activity"/>
    <property type="evidence" value="ECO:0007669"/>
    <property type="project" value="UniProtKB-EC"/>
</dbReference>
<dbReference type="Pfam" id="PF00933">
    <property type="entry name" value="Glyco_hydro_3"/>
    <property type="match status" value="1"/>
</dbReference>
<dbReference type="EC" id="3.2.1.21" evidence="3"/>
<comment type="caution">
    <text evidence="8">The sequence shown here is derived from an EMBL/GenBank/DDBJ whole genome shotgun (WGS) entry which is preliminary data.</text>
</comment>
<dbReference type="GO" id="GO:0009251">
    <property type="term" value="P:glucan catabolic process"/>
    <property type="evidence" value="ECO:0007669"/>
    <property type="project" value="TreeGrafter"/>
</dbReference>
<evidence type="ECO:0000259" key="7">
    <source>
        <dbReference type="Pfam" id="PF00933"/>
    </source>
</evidence>
<feature type="domain" description="Glycoside hydrolase family 3 N-terminal" evidence="7">
    <location>
        <begin position="171"/>
        <end position="511"/>
    </location>
</feature>
<dbReference type="InterPro" id="IPR017853">
    <property type="entry name" value="GH"/>
</dbReference>
<gene>
    <name evidence="8" type="ORF">V4F39_22780</name>
</gene>
<dbReference type="PANTHER" id="PTHR30620">
    <property type="entry name" value="PERIPLASMIC BETA-GLUCOSIDASE-RELATED"/>
    <property type="match status" value="1"/>
</dbReference>
<evidence type="ECO:0000256" key="1">
    <source>
        <dbReference type="ARBA" id="ARBA00000448"/>
    </source>
</evidence>
<dbReference type="Gene3D" id="3.20.20.300">
    <property type="entry name" value="Glycoside hydrolase, family 3, N-terminal domain"/>
    <property type="match status" value="1"/>
</dbReference>
<dbReference type="EMBL" id="JAZIBG010000048">
    <property type="protein sequence ID" value="MEF7616757.1"/>
    <property type="molecule type" value="Genomic_DNA"/>
</dbReference>
<organism evidence="8 9">
    <name type="scientific">Aquincola agrisoli</name>
    <dbReference type="NCBI Taxonomy" id="3119538"/>
    <lineage>
        <taxon>Bacteria</taxon>
        <taxon>Pseudomonadati</taxon>
        <taxon>Pseudomonadota</taxon>
        <taxon>Betaproteobacteria</taxon>
        <taxon>Burkholderiales</taxon>
        <taxon>Sphaerotilaceae</taxon>
        <taxon>Aquincola</taxon>
    </lineage>
</organism>
<proteinExistence type="inferred from homology"/>
<dbReference type="InterPro" id="IPR036962">
    <property type="entry name" value="Glyco_hydro_3_N_sf"/>
</dbReference>
<comment type="similarity">
    <text evidence="2">Belongs to the glycosyl hydrolase 3 family.</text>
</comment>
<keyword evidence="9" id="KW-1185">Reference proteome</keyword>
<keyword evidence="5 8" id="KW-0378">Hydrolase</keyword>
<dbReference type="Gene3D" id="3.40.50.1700">
    <property type="entry name" value="Glycoside hydrolase family 3 C-terminal domain"/>
    <property type="match status" value="1"/>
</dbReference>
<evidence type="ECO:0000313" key="8">
    <source>
        <dbReference type="EMBL" id="MEF7616757.1"/>
    </source>
</evidence>
<dbReference type="AlphaFoldDB" id="A0AAW9QMZ9"/>
<keyword evidence="6" id="KW-0326">Glycosidase</keyword>
<dbReference type="PRINTS" id="PR00133">
    <property type="entry name" value="GLHYDRLASE3"/>
</dbReference>
<reference evidence="8 9" key="1">
    <citation type="submission" date="2024-02" db="EMBL/GenBank/DDBJ databases">
        <title>Genome sequence of Aquincola sp. MAHUQ-54.</title>
        <authorList>
            <person name="Huq M.A."/>
        </authorList>
    </citation>
    <scope>NUCLEOTIDE SEQUENCE [LARGE SCALE GENOMIC DNA]</scope>
    <source>
        <strain evidence="8 9">MAHUQ-54</strain>
    </source>
</reference>
<dbReference type="SUPFAM" id="SSF51445">
    <property type="entry name" value="(Trans)glycosidases"/>
    <property type="match status" value="1"/>
</dbReference>
<comment type="catalytic activity">
    <reaction evidence="1">
        <text>Hydrolysis of terminal, non-reducing beta-D-glucosyl residues with release of beta-D-glucose.</text>
        <dbReference type="EC" id="3.2.1.21"/>
    </reaction>
</comment>
<dbReference type="Proteomes" id="UP001336250">
    <property type="component" value="Unassembled WGS sequence"/>
</dbReference>
<protein>
    <recommendedName>
        <fullName evidence="3">beta-glucosidase</fullName>
        <ecNumber evidence="3">3.2.1.21</ecNumber>
    </recommendedName>
</protein>
<evidence type="ECO:0000256" key="6">
    <source>
        <dbReference type="ARBA" id="ARBA00023295"/>
    </source>
</evidence>
<dbReference type="InterPro" id="IPR036881">
    <property type="entry name" value="Glyco_hydro_3_C_sf"/>
</dbReference>
<dbReference type="InterPro" id="IPR001764">
    <property type="entry name" value="Glyco_hydro_3_N"/>
</dbReference>
<evidence type="ECO:0000256" key="5">
    <source>
        <dbReference type="ARBA" id="ARBA00022801"/>
    </source>
</evidence>
<evidence type="ECO:0000256" key="4">
    <source>
        <dbReference type="ARBA" id="ARBA00022729"/>
    </source>
</evidence>
<dbReference type="RefSeq" id="WP_332292330.1">
    <property type="nucleotide sequence ID" value="NZ_JAZIBG010000048.1"/>
</dbReference>